<keyword evidence="2 3" id="KW-0690">Ribosome biogenesis</keyword>
<comment type="similarity">
    <text evidence="3">Belongs to the YihI family.</text>
</comment>
<evidence type="ECO:0000256" key="1">
    <source>
        <dbReference type="ARBA" id="ARBA00022468"/>
    </source>
</evidence>
<sequence>MNPSERGGRGKSGDARKKKQRKSREELNIERCERKRQKKRRGLVAGSRSQGGVGDTVRQNTRAPQDSRIGSKKPVPLTVEGAVTPRKEPSGTPPPQEPLETAEQELARLENDECLDALLQRLEQDEPLSTAERRYVDQALDRIDELMTKLGIELIDDEEEEQTQQEDMMQLLKRGFDKDRS</sequence>
<feature type="compositionally biased region" description="Basic and acidic residues" evidence="4">
    <location>
        <begin position="23"/>
        <end position="33"/>
    </location>
</feature>
<keyword evidence="1 3" id="KW-0343">GTPase activation</keyword>
<dbReference type="HAMAP" id="MF_01058">
    <property type="entry name" value="GAP_YihI"/>
    <property type="match status" value="1"/>
</dbReference>
<name>A0A193QMX6_SODGM</name>
<dbReference type="NCBIfam" id="NF003560">
    <property type="entry name" value="PRK05244.1-1"/>
    <property type="match status" value="1"/>
</dbReference>
<organism evidence="5 6">
    <name type="scientific">Sodalis glossinidius (strain morsitans)</name>
    <dbReference type="NCBI Taxonomy" id="343509"/>
    <lineage>
        <taxon>Bacteria</taxon>
        <taxon>Pseudomonadati</taxon>
        <taxon>Pseudomonadota</taxon>
        <taxon>Gammaproteobacteria</taxon>
        <taxon>Enterobacterales</taxon>
        <taxon>Bruguierivoracaceae</taxon>
        <taxon>Sodalis</taxon>
    </lineage>
</organism>
<dbReference type="AlphaFoldDB" id="A0A193QMX6"/>
<gene>
    <name evidence="3 5" type="primary">yihI</name>
    <name evidence="5" type="ORF">SGGMMB4_05347</name>
</gene>
<dbReference type="Proteomes" id="UP000245838">
    <property type="component" value="Chromosome sggmmb4_Chromosome"/>
</dbReference>
<accession>A0A193QMX6</accession>
<dbReference type="GO" id="GO:0042254">
    <property type="term" value="P:ribosome biogenesis"/>
    <property type="evidence" value="ECO:0007669"/>
    <property type="project" value="UniProtKB-KW"/>
</dbReference>
<comment type="subunit">
    <text evidence="3">Interacts with Der.</text>
</comment>
<proteinExistence type="inferred from homology"/>
<evidence type="ECO:0000313" key="5">
    <source>
        <dbReference type="EMBL" id="CRL46579.1"/>
    </source>
</evidence>
<dbReference type="Pfam" id="PF04220">
    <property type="entry name" value="YihI"/>
    <property type="match status" value="1"/>
</dbReference>
<evidence type="ECO:0000256" key="2">
    <source>
        <dbReference type="ARBA" id="ARBA00022517"/>
    </source>
</evidence>
<dbReference type="InterPro" id="IPR007336">
    <property type="entry name" value="YihI"/>
</dbReference>
<dbReference type="RefSeq" id="WP_166506842.1">
    <property type="nucleotide sequence ID" value="NZ_LN854557.1"/>
</dbReference>
<reference evidence="5 6" key="1">
    <citation type="submission" date="2015-05" db="EMBL/GenBank/DDBJ databases">
        <authorList>
            <person name="Goodhead I."/>
        </authorList>
    </citation>
    <scope>NUCLEOTIDE SEQUENCE [LARGE SCALE GENOMIC DNA]</scope>
    <source>
        <strain evidence="6">morsitans</strain>
    </source>
</reference>
<feature type="compositionally biased region" description="Basic and acidic residues" evidence="4">
    <location>
        <begin position="1"/>
        <end position="15"/>
    </location>
</feature>
<dbReference type="GO" id="GO:0005096">
    <property type="term" value="F:GTPase activator activity"/>
    <property type="evidence" value="ECO:0007669"/>
    <property type="project" value="UniProtKB-KW"/>
</dbReference>
<evidence type="ECO:0000313" key="6">
    <source>
        <dbReference type="Proteomes" id="UP000245838"/>
    </source>
</evidence>
<protein>
    <recommendedName>
        <fullName evidence="3">Der GTPase-activating protein YihI</fullName>
    </recommendedName>
</protein>
<feature type="region of interest" description="Disordered" evidence="4">
    <location>
        <begin position="1"/>
        <end position="105"/>
    </location>
</feature>
<comment type="function">
    <text evidence="3">A GTPase-activating protein (GAP) that modifies Der/EngA GTPase function. May play a role in ribosome biogenesis.</text>
</comment>
<evidence type="ECO:0000256" key="4">
    <source>
        <dbReference type="SAM" id="MobiDB-lite"/>
    </source>
</evidence>
<evidence type="ECO:0000256" key="3">
    <source>
        <dbReference type="HAMAP-Rule" id="MF_01058"/>
    </source>
</evidence>
<dbReference type="EMBL" id="LN854557">
    <property type="protein sequence ID" value="CRL46579.1"/>
    <property type="molecule type" value="Genomic_DNA"/>
</dbReference>